<feature type="transmembrane region" description="Helical" evidence="1">
    <location>
        <begin position="216"/>
        <end position="235"/>
    </location>
</feature>
<evidence type="ECO:0000256" key="1">
    <source>
        <dbReference type="SAM" id="Phobius"/>
    </source>
</evidence>
<proteinExistence type="predicted"/>
<keyword evidence="1" id="KW-0472">Membrane</keyword>
<keyword evidence="1" id="KW-0812">Transmembrane</keyword>
<gene>
    <name evidence="2" type="ORF">BH720_11495</name>
</gene>
<feature type="transmembrane region" description="Helical" evidence="1">
    <location>
        <begin position="105"/>
        <end position="136"/>
    </location>
</feature>
<accession>A0A1E5QL53</accession>
<sequence>MSLPAFLAKSAPKSVRFWLFLSLAFNLSYSLLGLKVAFSQPYVVQDDARQHVFWMFRLIDPSWFPNDFIADYFQAVAPVGYTAVYQVAISLGINPFIWNKLLPTAISLVTTGYCFGLSLELFSVPVAGFISALVFSQNMWFKDDIISATPRAFAYPLLLAFLYYLVRGSLWPMLGAIALLGLFYPQAVLIGAGILVLRLFTWDRFPIGFSSNRRRWVFAIAGLSVAFIILLPFALSSSEYDPTITVEQAKALPEFWPHGRSSFFRENPIDFYFFGNRSGMFPRSLFTPVTLCAGLLLPIFAIARKRIPLMSQLSGEIQILPQILLSSVILFFAAHALLFQLHLPSRYTGATFRIAIAIATGISLSIILDRLWWRMASQTTARRLLAGAGIGAIAISLMAYPLFVNGYPKTAYRVGLVPELYQFLQQQPRDITIASIGEEANNIPSFSQRAIFVGREYAIPYQMGYYGVFRQRLVDLVRALYSPRPQDLQKFLADYRIHFFLLDPNTFTPEYLANQRWIQDLQIVQESEQLMQRGEVPVLATLVPQCQALETQGMILVNAECIQQRVAGGNFREE</sequence>
<dbReference type="STRING" id="1781255.BH720_11495"/>
<comment type="caution">
    <text evidence="2">The sequence shown here is derived from an EMBL/GenBank/DDBJ whole genome shotgun (WGS) entry which is preliminary data.</text>
</comment>
<dbReference type="EMBL" id="MJGC01000054">
    <property type="protein sequence ID" value="OEJ75083.1"/>
    <property type="molecule type" value="Genomic_DNA"/>
</dbReference>
<keyword evidence="1" id="KW-1133">Transmembrane helix</keyword>
<feature type="transmembrane region" description="Helical" evidence="1">
    <location>
        <begin position="285"/>
        <end position="303"/>
    </location>
</feature>
<feature type="transmembrane region" description="Helical" evidence="1">
    <location>
        <begin position="148"/>
        <end position="166"/>
    </location>
</feature>
<feature type="transmembrane region" description="Helical" evidence="1">
    <location>
        <begin position="323"/>
        <end position="342"/>
    </location>
</feature>
<dbReference type="OrthoDB" id="5443342at2"/>
<feature type="transmembrane region" description="Helical" evidence="1">
    <location>
        <begin position="172"/>
        <end position="196"/>
    </location>
</feature>
<feature type="transmembrane region" description="Helical" evidence="1">
    <location>
        <begin position="384"/>
        <end position="403"/>
    </location>
</feature>
<evidence type="ECO:0000313" key="2">
    <source>
        <dbReference type="EMBL" id="OEJ75083.1"/>
    </source>
</evidence>
<reference evidence="2" key="1">
    <citation type="submission" date="2016-09" db="EMBL/GenBank/DDBJ databases">
        <title>Draft genome of thermotolerant cyanobacterium Desertifilum sp. strain IPPAS B-1220.</title>
        <authorList>
            <person name="Sinetova M.A."/>
            <person name="Bolakhan K."/>
            <person name="Zayadan B.K."/>
            <person name="Mironov K.S."/>
            <person name="Ustinova V."/>
            <person name="Kupriyanova E.V."/>
            <person name="Sidorov R.A."/>
            <person name="Skrypnik A.N."/>
            <person name="Gogoleva N.E."/>
            <person name="Gogolev Y.V."/>
            <person name="Los D.A."/>
        </authorList>
    </citation>
    <scope>NUCLEOTIDE SEQUENCE [LARGE SCALE GENOMIC DNA]</scope>
    <source>
        <strain evidence="2">IPPAS B-1220</strain>
    </source>
</reference>
<protein>
    <recommendedName>
        <fullName evidence="3">Glycosyltransferase RgtA/B/C/D-like domain-containing protein</fullName>
    </recommendedName>
</protein>
<feature type="transmembrane region" description="Helical" evidence="1">
    <location>
        <begin position="354"/>
        <end position="372"/>
    </location>
</feature>
<organism evidence="2">
    <name type="scientific">Desertifilum tharense IPPAS B-1220</name>
    <dbReference type="NCBI Taxonomy" id="1781255"/>
    <lineage>
        <taxon>Bacteria</taxon>
        <taxon>Bacillati</taxon>
        <taxon>Cyanobacteriota</taxon>
        <taxon>Cyanophyceae</taxon>
        <taxon>Desertifilales</taxon>
        <taxon>Desertifilaceae</taxon>
        <taxon>Desertifilum</taxon>
    </lineage>
</organism>
<name>A0A1E5QL53_9CYAN</name>
<evidence type="ECO:0008006" key="3">
    <source>
        <dbReference type="Google" id="ProtNLM"/>
    </source>
</evidence>
<dbReference type="AlphaFoldDB" id="A0A1E5QL53"/>
<dbReference type="RefSeq" id="WP_069967345.1">
    <property type="nucleotide sequence ID" value="NZ_CM124774.1"/>
</dbReference>